<dbReference type="Proteomes" id="UP000197090">
    <property type="component" value="Unassembled WGS sequence"/>
</dbReference>
<proteinExistence type="predicted"/>
<dbReference type="EMBL" id="NIVX01000010">
    <property type="protein sequence ID" value="OWQ78601.1"/>
    <property type="molecule type" value="Genomic_DNA"/>
</dbReference>
<protein>
    <submittedName>
        <fullName evidence="1">Enolase</fullName>
    </submittedName>
</protein>
<name>A0A246IEQ5_STEMA</name>
<organism evidence="1 2">
    <name type="scientific">Stenotrophomonas maltophilia</name>
    <name type="common">Pseudomonas maltophilia</name>
    <name type="synonym">Xanthomonas maltophilia</name>
    <dbReference type="NCBI Taxonomy" id="40324"/>
    <lineage>
        <taxon>Bacteria</taxon>
        <taxon>Pseudomonadati</taxon>
        <taxon>Pseudomonadota</taxon>
        <taxon>Gammaproteobacteria</taxon>
        <taxon>Lysobacterales</taxon>
        <taxon>Lysobacteraceae</taxon>
        <taxon>Stenotrophomonas</taxon>
        <taxon>Stenotrophomonas maltophilia group</taxon>
    </lineage>
</organism>
<evidence type="ECO:0000313" key="1">
    <source>
        <dbReference type="EMBL" id="OWQ78601.1"/>
    </source>
</evidence>
<comment type="caution">
    <text evidence="1">The sequence shown here is derived from an EMBL/GenBank/DDBJ whole genome shotgun (WGS) entry which is preliminary data.</text>
</comment>
<gene>
    <name evidence="1" type="ORF">CEE63_01085</name>
</gene>
<evidence type="ECO:0000313" key="2">
    <source>
        <dbReference type="Proteomes" id="UP000197090"/>
    </source>
</evidence>
<sequence>MIHQTELSDLLPGMVPFPTDVFPADQAWLGQHLLPLLKIDLGVLRPELAGQVATMLCPIEPYDGCIGETTEEHHNDFTGTNWIAFELTTGNQMRFLGNEGYFIGDAVQDKDAQEHIAQMRDSYAKARHYHATHGRLACYSRYGKGEASERDYLDTLGGQISCGNWIETADIPAAFTLEFTDAANDRHAPDDAELAIIRRDGHKFFAVAEVAGYNWCATGADAIVMLYEPVSRTVLFSYDWS</sequence>
<dbReference type="AlphaFoldDB" id="A0A246IEQ5"/>
<dbReference type="RefSeq" id="WP_088496139.1">
    <property type="nucleotide sequence ID" value="NZ_JAJNEH010000029.1"/>
</dbReference>
<reference evidence="1 2" key="1">
    <citation type="submission" date="2017-06" db="EMBL/GenBank/DDBJ databases">
        <authorList>
            <person name="Kim H.J."/>
            <person name="Triplett B.A."/>
        </authorList>
    </citation>
    <scope>NUCLEOTIDE SEQUENCE [LARGE SCALE GENOMIC DNA]</scope>
    <source>
        <strain evidence="1 2">594</strain>
    </source>
</reference>
<accession>A0A246IEQ5</accession>